<dbReference type="EMBL" id="KV441554">
    <property type="protein sequence ID" value="OAG03558.1"/>
    <property type="molecule type" value="Genomic_DNA"/>
</dbReference>
<gene>
    <name evidence="1" type="ORF">CC84DRAFT_1165786</name>
</gene>
<evidence type="ECO:0000313" key="1">
    <source>
        <dbReference type="EMBL" id="OAG03558.1"/>
    </source>
</evidence>
<reference evidence="1 2" key="1">
    <citation type="submission" date="2016-05" db="EMBL/GenBank/DDBJ databases">
        <title>Comparative analysis of secretome profiles of manganese(II)-oxidizing ascomycete fungi.</title>
        <authorList>
            <consortium name="DOE Joint Genome Institute"/>
            <person name="Zeiner C.A."/>
            <person name="Purvine S.O."/>
            <person name="Zink E.M."/>
            <person name="Wu S."/>
            <person name="Pasa-Tolic L."/>
            <person name="Chaput D.L."/>
            <person name="Haridas S."/>
            <person name="Grigoriev I.V."/>
            <person name="Santelli C.M."/>
            <person name="Hansel C.M."/>
        </authorList>
    </citation>
    <scope>NUCLEOTIDE SEQUENCE [LARGE SCALE GENOMIC DNA]</scope>
    <source>
        <strain evidence="1 2">AP3s5-JAC2a</strain>
    </source>
</reference>
<protein>
    <submittedName>
        <fullName evidence="1">Uncharacterized protein</fullName>
    </submittedName>
</protein>
<evidence type="ECO:0000313" key="2">
    <source>
        <dbReference type="Proteomes" id="UP000077069"/>
    </source>
</evidence>
<dbReference type="RefSeq" id="XP_018033923.1">
    <property type="nucleotide sequence ID" value="XM_018178796.1"/>
</dbReference>
<dbReference type="InParanoid" id="A0A177C9V7"/>
<sequence>MYDFFLLEPECMLNAHGTLFATFSAVCLSSLSLAFPALIPSTALFSLSIAPPISGAMVDFGSSLVVCTCGDCGYECSRWKTCVSV</sequence>
<name>A0A177C9V7_9PLEO</name>
<dbReference type="AlphaFoldDB" id="A0A177C9V7"/>
<organism evidence="1 2">
    <name type="scientific">Paraphaeosphaeria sporulosa</name>
    <dbReference type="NCBI Taxonomy" id="1460663"/>
    <lineage>
        <taxon>Eukaryota</taxon>
        <taxon>Fungi</taxon>
        <taxon>Dikarya</taxon>
        <taxon>Ascomycota</taxon>
        <taxon>Pezizomycotina</taxon>
        <taxon>Dothideomycetes</taxon>
        <taxon>Pleosporomycetidae</taxon>
        <taxon>Pleosporales</taxon>
        <taxon>Massarineae</taxon>
        <taxon>Didymosphaeriaceae</taxon>
        <taxon>Paraphaeosphaeria</taxon>
    </lineage>
</organism>
<accession>A0A177C9V7</accession>
<dbReference type="GeneID" id="28762282"/>
<dbReference type="Proteomes" id="UP000077069">
    <property type="component" value="Unassembled WGS sequence"/>
</dbReference>
<keyword evidence="2" id="KW-1185">Reference proteome</keyword>
<proteinExistence type="predicted"/>